<dbReference type="SUPFAM" id="SSF55874">
    <property type="entry name" value="ATPase domain of HSP90 chaperone/DNA topoisomerase II/histidine kinase"/>
    <property type="match status" value="1"/>
</dbReference>
<dbReference type="InterPro" id="IPR036890">
    <property type="entry name" value="HATPase_C_sf"/>
</dbReference>
<accession>A0A5N1J9M2</accession>
<dbReference type="InterPro" id="IPR010559">
    <property type="entry name" value="Sig_transdc_His_kin_internal"/>
</dbReference>
<keyword evidence="3" id="KW-0808">Transferase</keyword>
<feature type="transmembrane region" description="Helical" evidence="1">
    <location>
        <begin position="12"/>
        <end position="32"/>
    </location>
</feature>
<keyword evidence="1" id="KW-1133">Transmembrane helix</keyword>
<reference evidence="3 4" key="1">
    <citation type="submission" date="2019-09" db="EMBL/GenBank/DDBJ databases">
        <title>Genome Sequence of Larkinella sp MA1.</title>
        <authorList>
            <person name="Srinivasan S."/>
        </authorList>
    </citation>
    <scope>NUCLEOTIDE SEQUENCE [LARGE SCALE GENOMIC DNA]</scope>
    <source>
        <strain evidence="3 4">MA1</strain>
    </source>
</reference>
<dbReference type="RefSeq" id="WP_150880175.1">
    <property type="nucleotide sequence ID" value="NZ_VTWS01000006.1"/>
</dbReference>
<dbReference type="PANTHER" id="PTHR34220">
    <property type="entry name" value="SENSOR HISTIDINE KINASE YPDA"/>
    <property type="match status" value="1"/>
</dbReference>
<dbReference type="Pfam" id="PF06580">
    <property type="entry name" value="His_kinase"/>
    <property type="match status" value="1"/>
</dbReference>
<gene>
    <name evidence="3" type="ORF">F0P93_23510</name>
</gene>
<dbReference type="PANTHER" id="PTHR34220:SF7">
    <property type="entry name" value="SENSOR HISTIDINE KINASE YPDA"/>
    <property type="match status" value="1"/>
</dbReference>
<keyword evidence="3" id="KW-0418">Kinase</keyword>
<evidence type="ECO:0000313" key="4">
    <source>
        <dbReference type="Proteomes" id="UP000326344"/>
    </source>
</evidence>
<keyword evidence="1" id="KW-0812">Transmembrane</keyword>
<evidence type="ECO:0000256" key="1">
    <source>
        <dbReference type="SAM" id="Phobius"/>
    </source>
</evidence>
<dbReference type="InterPro" id="IPR050640">
    <property type="entry name" value="Bact_2-comp_sensor_kinase"/>
</dbReference>
<keyword evidence="1" id="KW-0472">Membrane</keyword>
<evidence type="ECO:0000259" key="2">
    <source>
        <dbReference type="Pfam" id="PF06580"/>
    </source>
</evidence>
<proteinExistence type="predicted"/>
<feature type="domain" description="Signal transduction histidine kinase internal region" evidence="2">
    <location>
        <begin position="166"/>
        <end position="243"/>
    </location>
</feature>
<feature type="transmembrane region" description="Helical" evidence="1">
    <location>
        <begin position="77"/>
        <end position="101"/>
    </location>
</feature>
<evidence type="ECO:0000313" key="3">
    <source>
        <dbReference type="EMBL" id="KAA9349362.1"/>
    </source>
</evidence>
<dbReference type="EMBL" id="VTWS01000006">
    <property type="protein sequence ID" value="KAA9349362.1"/>
    <property type="molecule type" value="Genomic_DNA"/>
</dbReference>
<dbReference type="GO" id="GO:0000155">
    <property type="term" value="F:phosphorelay sensor kinase activity"/>
    <property type="evidence" value="ECO:0007669"/>
    <property type="project" value="InterPro"/>
</dbReference>
<dbReference type="GO" id="GO:0016020">
    <property type="term" value="C:membrane"/>
    <property type="evidence" value="ECO:0007669"/>
    <property type="project" value="InterPro"/>
</dbReference>
<sequence length="356" mass="40928">MNLLTLRRNVPVLTHVLAWGLLGFALLVYQPLNWDVTLPTLFWIKQGIYFCLLVGAFYLNTLVLVPQLLFRDKTGMYVLSLVLTAAIVLILLFSIDTWFNLPELMFRAFHPEGGVRKPRNIWGWSQSVLVTTFLMLGIGTSIASVQKWQEDARLRLSLEQARVSSELSFLKAQINPHFFFNTLNNIYALTLLDVEASREALHRLSRMMRYVLYETGNDTTMLSKEIDFVQDYIQLMQLRLTDKVTVTLEQPTPLQDVPVAPMLLLPFVENAFKHGVSAMRPSRISIVIHQEGSKLEMEVRNTIFPEKNQSLEVGSGIGLTNTRRRLDLLYPERYELSVKEDTPENEYLVHLNLQLT</sequence>
<dbReference type="AlphaFoldDB" id="A0A5N1J9M2"/>
<dbReference type="Gene3D" id="3.30.565.10">
    <property type="entry name" value="Histidine kinase-like ATPase, C-terminal domain"/>
    <property type="match status" value="1"/>
</dbReference>
<name>A0A5N1J9M2_9BACT</name>
<feature type="transmembrane region" description="Helical" evidence="1">
    <location>
        <begin position="121"/>
        <end position="145"/>
    </location>
</feature>
<keyword evidence="4" id="KW-1185">Reference proteome</keyword>
<protein>
    <submittedName>
        <fullName evidence="3">Sensor histidine kinase</fullName>
    </submittedName>
</protein>
<comment type="caution">
    <text evidence="3">The sequence shown here is derived from an EMBL/GenBank/DDBJ whole genome shotgun (WGS) entry which is preliminary data.</text>
</comment>
<organism evidence="3 4">
    <name type="scientific">Larkinella humicola</name>
    <dbReference type="NCBI Taxonomy" id="2607654"/>
    <lineage>
        <taxon>Bacteria</taxon>
        <taxon>Pseudomonadati</taxon>
        <taxon>Bacteroidota</taxon>
        <taxon>Cytophagia</taxon>
        <taxon>Cytophagales</taxon>
        <taxon>Spirosomataceae</taxon>
        <taxon>Larkinella</taxon>
    </lineage>
</organism>
<dbReference type="Proteomes" id="UP000326344">
    <property type="component" value="Unassembled WGS sequence"/>
</dbReference>
<feature type="transmembrane region" description="Helical" evidence="1">
    <location>
        <begin position="47"/>
        <end position="65"/>
    </location>
</feature>